<dbReference type="SMART" id="SM00052">
    <property type="entry name" value="EAL"/>
    <property type="match status" value="1"/>
</dbReference>
<dbReference type="RefSeq" id="WP_378753209.1">
    <property type="nucleotide sequence ID" value="NZ_JBHSSV010000014.1"/>
</dbReference>
<dbReference type="PANTHER" id="PTHR33121:SF70">
    <property type="entry name" value="SIGNALING PROTEIN YKOW"/>
    <property type="match status" value="1"/>
</dbReference>
<name>A0ABW2ZPP9_9MICO</name>
<dbReference type="InterPro" id="IPR050706">
    <property type="entry name" value="Cyclic-di-GMP_PDE-like"/>
</dbReference>
<dbReference type="Proteomes" id="UP001597042">
    <property type="component" value="Unassembled WGS sequence"/>
</dbReference>
<dbReference type="PANTHER" id="PTHR33121">
    <property type="entry name" value="CYCLIC DI-GMP PHOSPHODIESTERASE PDEF"/>
    <property type="match status" value="1"/>
</dbReference>
<proteinExistence type="predicted"/>
<evidence type="ECO:0000313" key="2">
    <source>
        <dbReference type="EMBL" id="MFD0780621.1"/>
    </source>
</evidence>
<evidence type="ECO:0000313" key="3">
    <source>
        <dbReference type="Proteomes" id="UP001597042"/>
    </source>
</evidence>
<sequence length="260" mass="28123">MHDSASLTRDLRAALERNELSVAYQLQWQLEPDASSPTHLKPVTVEALSRWTHPRLGVIPPDMFIPLAEQDGCLDELDLEVLRRAATQVAHWRSLGAKIGLSTNASPSRFAEGYARRIVEAIDHAGLDPAVVTIEVTETPAPQLTPGMRSAIDILHHVGASVSVDDYDGAATTVPMLESLPIDEVKIDRSLVQRADADADRAIADVVNAAEARGWCTVAEGIETVQDLDRARRRGCQRGQGYLWGAPASAAVVRASLLSV</sequence>
<dbReference type="InterPro" id="IPR001633">
    <property type="entry name" value="EAL_dom"/>
</dbReference>
<dbReference type="PROSITE" id="PS50883">
    <property type="entry name" value="EAL"/>
    <property type="match status" value="1"/>
</dbReference>
<dbReference type="EMBL" id="JBHTIM010000001">
    <property type="protein sequence ID" value="MFD0780621.1"/>
    <property type="molecule type" value="Genomic_DNA"/>
</dbReference>
<dbReference type="Pfam" id="PF00563">
    <property type="entry name" value="EAL"/>
    <property type="match status" value="1"/>
</dbReference>
<dbReference type="CDD" id="cd01948">
    <property type="entry name" value="EAL"/>
    <property type="match status" value="1"/>
</dbReference>
<dbReference type="Gene3D" id="3.20.20.450">
    <property type="entry name" value="EAL domain"/>
    <property type="match status" value="1"/>
</dbReference>
<accession>A0ABW2ZPP9</accession>
<evidence type="ECO:0000259" key="1">
    <source>
        <dbReference type="PROSITE" id="PS50883"/>
    </source>
</evidence>
<organism evidence="2 3">
    <name type="scientific">Microbacterium koreense</name>
    <dbReference type="NCBI Taxonomy" id="323761"/>
    <lineage>
        <taxon>Bacteria</taxon>
        <taxon>Bacillati</taxon>
        <taxon>Actinomycetota</taxon>
        <taxon>Actinomycetes</taxon>
        <taxon>Micrococcales</taxon>
        <taxon>Microbacteriaceae</taxon>
        <taxon>Microbacterium</taxon>
    </lineage>
</organism>
<reference evidence="3" key="1">
    <citation type="journal article" date="2019" name="Int. J. Syst. Evol. Microbiol.">
        <title>The Global Catalogue of Microorganisms (GCM) 10K type strain sequencing project: providing services to taxonomists for standard genome sequencing and annotation.</title>
        <authorList>
            <consortium name="The Broad Institute Genomics Platform"/>
            <consortium name="The Broad Institute Genome Sequencing Center for Infectious Disease"/>
            <person name="Wu L."/>
            <person name="Ma J."/>
        </authorList>
    </citation>
    <scope>NUCLEOTIDE SEQUENCE [LARGE SCALE GENOMIC DNA]</scope>
    <source>
        <strain evidence="3">CCUG 50754</strain>
    </source>
</reference>
<protein>
    <submittedName>
        <fullName evidence="2">EAL domain-containing protein</fullName>
    </submittedName>
</protein>
<gene>
    <name evidence="2" type="ORF">ACFQZV_04810</name>
</gene>
<dbReference type="SUPFAM" id="SSF141868">
    <property type="entry name" value="EAL domain-like"/>
    <property type="match status" value="1"/>
</dbReference>
<feature type="domain" description="EAL" evidence="1">
    <location>
        <begin position="4"/>
        <end position="260"/>
    </location>
</feature>
<dbReference type="InterPro" id="IPR035919">
    <property type="entry name" value="EAL_sf"/>
</dbReference>
<comment type="caution">
    <text evidence="2">The sequence shown here is derived from an EMBL/GenBank/DDBJ whole genome shotgun (WGS) entry which is preliminary data.</text>
</comment>
<keyword evidence="3" id="KW-1185">Reference proteome</keyword>